<dbReference type="Proteomes" id="UP000295632">
    <property type="component" value="Unassembled WGS sequence"/>
</dbReference>
<keyword evidence="1" id="KW-0812">Transmembrane</keyword>
<evidence type="ECO:0000313" key="2">
    <source>
        <dbReference type="EMBL" id="TDQ32175.1"/>
    </source>
</evidence>
<keyword evidence="1" id="KW-0472">Membrane</keyword>
<keyword evidence="3" id="KW-1185">Reference proteome</keyword>
<gene>
    <name evidence="2" type="ORF">EV213_13221</name>
</gene>
<sequence>MNDGAMKLFIGVCVLFGGFLLAAIIYIALLYFGVIRYN</sequence>
<proteinExistence type="predicted"/>
<comment type="caution">
    <text evidence="2">The sequence shown here is derived from an EMBL/GenBank/DDBJ whole genome shotgun (WGS) entry which is preliminary data.</text>
</comment>
<accession>A0A4R6TLX4</accession>
<name>A0A4R6TLX4_9BACI</name>
<feature type="transmembrane region" description="Helical" evidence="1">
    <location>
        <begin position="6"/>
        <end position="32"/>
    </location>
</feature>
<organism evidence="2 3">
    <name type="scientific">Aureibacillus halotolerans</name>
    <dbReference type="NCBI Taxonomy" id="1508390"/>
    <lineage>
        <taxon>Bacteria</taxon>
        <taxon>Bacillati</taxon>
        <taxon>Bacillota</taxon>
        <taxon>Bacilli</taxon>
        <taxon>Bacillales</taxon>
        <taxon>Bacillaceae</taxon>
        <taxon>Aureibacillus</taxon>
    </lineage>
</organism>
<evidence type="ECO:0000256" key="1">
    <source>
        <dbReference type="SAM" id="Phobius"/>
    </source>
</evidence>
<protein>
    <submittedName>
        <fullName evidence="2">Uncharacterized protein</fullName>
    </submittedName>
</protein>
<keyword evidence="1" id="KW-1133">Transmembrane helix</keyword>
<reference evidence="2 3" key="1">
    <citation type="submission" date="2019-03" db="EMBL/GenBank/DDBJ databases">
        <title>Genomic Encyclopedia of Type Strains, Phase IV (KMG-IV): sequencing the most valuable type-strain genomes for metagenomic binning, comparative biology and taxonomic classification.</title>
        <authorList>
            <person name="Goeker M."/>
        </authorList>
    </citation>
    <scope>NUCLEOTIDE SEQUENCE [LARGE SCALE GENOMIC DNA]</scope>
    <source>
        <strain evidence="2 3">DSM 28697</strain>
    </source>
</reference>
<dbReference type="AlphaFoldDB" id="A0A4R6TLX4"/>
<evidence type="ECO:0000313" key="3">
    <source>
        <dbReference type="Proteomes" id="UP000295632"/>
    </source>
</evidence>
<dbReference type="EMBL" id="SNYJ01000032">
    <property type="protein sequence ID" value="TDQ32175.1"/>
    <property type="molecule type" value="Genomic_DNA"/>
</dbReference>